<organism evidence="1 2">
    <name type="scientific">Petrolisthes manimaculis</name>
    <dbReference type="NCBI Taxonomy" id="1843537"/>
    <lineage>
        <taxon>Eukaryota</taxon>
        <taxon>Metazoa</taxon>
        <taxon>Ecdysozoa</taxon>
        <taxon>Arthropoda</taxon>
        <taxon>Crustacea</taxon>
        <taxon>Multicrustacea</taxon>
        <taxon>Malacostraca</taxon>
        <taxon>Eumalacostraca</taxon>
        <taxon>Eucarida</taxon>
        <taxon>Decapoda</taxon>
        <taxon>Pleocyemata</taxon>
        <taxon>Anomura</taxon>
        <taxon>Galatheoidea</taxon>
        <taxon>Porcellanidae</taxon>
        <taxon>Petrolisthes</taxon>
    </lineage>
</organism>
<sequence>MKHEKMESLRKRAIFIPFMQAAPAPAEEVADEERLMRGGGVEVMMKGRAQGVMLMFDDDEDDLLLNQPASGKPLQGG</sequence>
<dbReference type="Proteomes" id="UP001292094">
    <property type="component" value="Unassembled WGS sequence"/>
</dbReference>
<accession>A0AAE1UG68</accession>
<dbReference type="EMBL" id="JAWZYT010000453">
    <property type="protein sequence ID" value="KAK4323313.1"/>
    <property type="molecule type" value="Genomic_DNA"/>
</dbReference>
<keyword evidence="2" id="KW-1185">Reference proteome</keyword>
<name>A0AAE1UG68_9EUCA</name>
<reference evidence="1" key="1">
    <citation type="submission" date="2023-11" db="EMBL/GenBank/DDBJ databases">
        <title>Genome assemblies of two species of porcelain crab, Petrolisthes cinctipes and Petrolisthes manimaculis (Anomura: Porcellanidae).</title>
        <authorList>
            <person name="Angst P."/>
        </authorList>
    </citation>
    <scope>NUCLEOTIDE SEQUENCE</scope>
    <source>
        <strain evidence="1">PB745_02</strain>
        <tissue evidence="1">Gill</tissue>
    </source>
</reference>
<comment type="caution">
    <text evidence="1">The sequence shown here is derived from an EMBL/GenBank/DDBJ whole genome shotgun (WGS) entry which is preliminary data.</text>
</comment>
<dbReference type="AlphaFoldDB" id="A0AAE1UG68"/>
<evidence type="ECO:0000313" key="1">
    <source>
        <dbReference type="EMBL" id="KAK4323313.1"/>
    </source>
</evidence>
<gene>
    <name evidence="1" type="ORF">Pmani_005976</name>
</gene>
<proteinExistence type="predicted"/>
<evidence type="ECO:0000313" key="2">
    <source>
        <dbReference type="Proteomes" id="UP001292094"/>
    </source>
</evidence>
<protein>
    <submittedName>
        <fullName evidence="1">Uncharacterized protein</fullName>
    </submittedName>
</protein>